<dbReference type="EMBL" id="MLYP01000057">
    <property type="protein sequence ID" value="OIJ88509.1"/>
    <property type="molecule type" value="Genomic_DNA"/>
</dbReference>
<gene>
    <name evidence="1" type="ORF">BIV24_21465</name>
</gene>
<dbReference type="STRING" id="1428652.BIV24_21465"/>
<keyword evidence="2" id="KW-1185">Reference proteome</keyword>
<evidence type="ECO:0000313" key="2">
    <source>
        <dbReference type="Proteomes" id="UP000179935"/>
    </source>
</evidence>
<dbReference type="AlphaFoldDB" id="A0A1S2P3W1"/>
<sequence length="178" mass="19910">MANSYTVLWTNDLCRELIRGGFTGQRPTVLFGGPHQSRPSFRRAGVASGDRIFAVRARRTALYPVCSMEVQRIVDYDRAGAELADEDYPKLIHWRPLKSGCLSEVVLGPPGSPLRFDRPLPGCQLEHLTFISRRGERKLKYVEGGRLLRALSLQGIYQLAPESADVIDRHFASEEAVA</sequence>
<comment type="caution">
    <text evidence="1">The sequence shown here is derived from an EMBL/GenBank/DDBJ whole genome shotgun (WGS) entry which is preliminary data.</text>
</comment>
<name>A0A1S2P3W1_9ACTN</name>
<proteinExistence type="predicted"/>
<protein>
    <submittedName>
        <fullName evidence="1">Uncharacterized protein</fullName>
    </submittedName>
</protein>
<dbReference type="Proteomes" id="UP000179935">
    <property type="component" value="Unassembled WGS sequence"/>
</dbReference>
<organism evidence="1 2">
    <name type="scientific">Streptomyces colonosanans</name>
    <dbReference type="NCBI Taxonomy" id="1428652"/>
    <lineage>
        <taxon>Bacteria</taxon>
        <taxon>Bacillati</taxon>
        <taxon>Actinomycetota</taxon>
        <taxon>Actinomycetes</taxon>
        <taxon>Kitasatosporales</taxon>
        <taxon>Streptomycetaceae</taxon>
        <taxon>Streptomyces</taxon>
    </lineage>
</organism>
<accession>A0A1S2P3W1</accession>
<dbReference type="RefSeq" id="WP_071368055.1">
    <property type="nucleotide sequence ID" value="NZ_MLYP01000057.1"/>
</dbReference>
<reference evidence="1 2" key="1">
    <citation type="submission" date="2016-10" db="EMBL/GenBank/DDBJ databases">
        <title>Genome sequence of Streptomyces sp. MUSC 93.</title>
        <authorList>
            <person name="Lee L.-H."/>
            <person name="Ser H.-L."/>
            <person name="Law J.W.-F."/>
        </authorList>
    </citation>
    <scope>NUCLEOTIDE SEQUENCE [LARGE SCALE GENOMIC DNA]</scope>
    <source>
        <strain evidence="1 2">MUSC 93</strain>
    </source>
</reference>
<evidence type="ECO:0000313" key="1">
    <source>
        <dbReference type="EMBL" id="OIJ88509.1"/>
    </source>
</evidence>